<dbReference type="GO" id="GO:0006950">
    <property type="term" value="P:response to stress"/>
    <property type="evidence" value="ECO:0007669"/>
    <property type="project" value="TreeGrafter"/>
</dbReference>
<sequence>MGDDLTRWPTGRLLSAATRHVEREWNAHLAGWGLNHASFPVLMHLLRGPRTQRELAAENKVTEQTMSRILDRLERTGHVSRALDPHDKRRRTVSITDAGRAAAFSAAEPRRADEISTQGLDGEQIDTLRALLIAMVRSRTD</sequence>
<dbReference type="PROSITE" id="PS50995">
    <property type="entry name" value="HTH_MARR_2"/>
    <property type="match status" value="1"/>
</dbReference>
<dbReference type="AlphaFoldDB" id="A0A2M9CQ23"/>
<comment type="caution">
    <text evidence="5">The sequence shown here is derived from an EMBL/GenBank/DDBJ whole genome shotgun (WGS) entry which is preliminary data.</text>
</comment>
<dbReference type="PRINTS" id="PR00598">
    <property type="entry name" value="HTHMARR"/>
</dbReference>
<protein>
    <submittedName>
        <fullName evidence="5">DNA-binding MarR family transcriptional regulator</fullName>
    </submittedName>
</protein>
<evidence type="ECO:0000256" key="1">
    <source>
        <dbReference type="ARBA" id="ARBA00023015"/>
    </source>
</evidence>
<dbReference type="SUPFAM" id="SSF46785">
    <property type="entry name" value="Winged helix' DNA-binding domain"/>
    <property type="match status" value="1"/>
</dbReference>
<dbReference type="InterPro" id="IPR000835">
    <property type="entry name" value="HTH_MarR-typ"/>
</dbReference>
<dbReference type="GO" id="GO:0003700">
    <property type="term" value="F:DNA-binding transcription factor activity"/>
    <property type="evidence" value="ECO:0007669"/>
    <property type="project" value="InterPro"/>
</dbReference>
<accession>A0A2M9CQ23</accession>
<evidence type="ECO:0000313" key="6">
    <source>
        <dbReference type="Proteomes" id="UP000231693"/>
    </source>
</evidence>
<evidence type="ECO:0000256" key="3">
    <source>
        <dbReference type="ARBA" id="ARBA00023163"/>
    </source>
</evidence>
<proteinExistence type="predicted"/>
<dbReference type="PANTHER" id="PTHR33164">
    <property type="entry name" value="TRANSCRIPTIONAL REGULATOR, MARR FAMILY"/>
    <property type="match status" value="1"/>
</dbReference>
<name>A0A2M9CQ23_9CELL</name>
<evidence type="ECO:0000259" key="4">
    <source>
        <dbReference type="PROSITE" id="PS50995"/>
    </source>
</evidence>
<dbReference type="PANTHER" id="PTHR33164:SF43">
    <property type="entry name" value="HTH-TYPE TRANSCRIPTIONAL REPRESSOR YETL"/>
    <property type="match status" value="1"/>
</dbReference>
<dbReference type="InterPro" id="IPR036388">
    <property type="entry name" value="WH-like_DNA-bd_sf"/>
</dbReference>
<dbReference type="PROSITE" id="PS01117">
    <property type="entry name" value="HTH_MARR_1"/>
    <property type="match status" value="1"/>
</dbReference>
<keyword evidence="3" id="KW-0804">Transcription</keyword>
<dbReference type="OrthoDB" id="69852at2"/>
<dbReference type="InterPro" id="IPR036390">
    <property type="entry name" value="WH_DNA-bd_sf"/>
</dbReference>
<dbReference type="EMBL" id="PGFE01000002">
    <property type="protein sequence ID" value="PJJ74014.1"/>
    <property type="molecule type" value="Genomic_DNA"/>
</dbReference>
<dbReference type="Gene3D" id="1.10.10.10">
    <property type="entry name" value="Winged helix-like DNA-binding domain superfamily/Winged helix DNA-binding domain"/>
    <property type="match status" value="1"/>
</dbReference>
<dbReference type="InterPro" id="IPR039422">
    <property type="entry name" value="MarR/SlyA-like"/>
</dbReference>
<dbReference type="Proteomes" id="UP000231693">
    <property type="component" value="Unassembled WGS sequence"/>
</dbReference>
<organism evidence="5 6">
    <name type="scientific">Sediminihabitans luteus</name>
    <dbReference type="NCBI Taxonomy" id="1138585"/>
    <lineage>
        <taxon>Bacteria</taxon>
        <taxon>Bacillati</taxon>
        <taxon>Actinomycetota</taxon>
        <taxon>Actinomycetes</taxon>
        <taxon>Micrococcales</taxon>
        <taxon>Cellulomonadaceae</taxon>
        <taxon>Sediminihabitans</taxon>
    </lineage>
</organism>
<reference evidence="5 6" key="1">
    <citation type="submission" date="2017-11" db="EMBL/GenBank/DDBJ databases">
        <title>Genomic Encyclopedia of Archaeal and Bacterial Type Strains, Phase II (KMG-II): From Individual Species to Whole Genera.</title>
        <authorList>
            <person name="Goeker M."/>
        </authorList>
    </citation>
    <scope>NUCLEOTIDE SEQUENCE [LARGE SCALE GENOMIC DNA]</scope>
    <source>
        <strain evidence="5 6">DSM 25478</strain>
    </source>
</reference>
<dbReference type="GO" id="GO:0003677">
    <property type="term" value="F:DNA binding"/>
    <property type="evidence" value="ECO:0007669"/>
    <property type="project" value="UniProtKB-KW"/>
</dbReference>
<keyword evidence="2 5" id="KW-0238">DNA-binding</keyword>
<keyword evidence="1" id="KW-0805">Transcription regulation</keyword>
<dbReference type="Pfam" id="PF12802">
    <property type="entry name" value="MarR_2"/>
    <property type="match status" value="1"/>
</dbReference>
<gene>
    <name evidence="5" type="ORF">CLV28_1503</name>
</gene>
<dbReference type="RefSeq" id="WP_100422690.1">
    <property type="nucleotide sequence ID" value="NZ_BOOX01000002.1"/>
</dbReference>
<dbReference type="SMART" id="SM00347">
    <property type="entry name" value="HTH_MARR"/>
    <property type="match status" value="1"/>
</dbReference>
<dbReference type="InterPro" id="IPR023187">
    <property type="entry name" value="Tscrpt_reg_MarR-type_CS"/>
</dbReference>
<keyword evidence="6" id="KW-1185">Reference proteome</keyword>
<evidence type="ECO:0000256" key="2">
    <source>
        <dbReference type="ARBA" id="ARBA00023125"/>
    </source>
</evidence>
<feature type="domain" description="HTH marR-type" evidence="4">
    <location>
        <begin position="7"/>
        <end position="137"/>
    </location>
</feature>
<evidence type="ECO:0000313" key="5">
    <source>
        <dbReference type="EMBL" id="PJJ74014.1"/>
    </source>
</evidence>